<sequence>MEPSPLTRQVQPDQVFKPKVVKLYEELFKSTDSDPSFSDDDELDEKPEGYWRELFLLKPDGPALRAVLAALPASALLQYETRTQEILLQAMAALKSGRPAAVANALDTLAIFFSSVLSKKFSHPSSEIITVLAGLDAVDSVFTELVGLLEGIMRNDKDLANRGRAIQVLLAFTAGAYQTTLLTYLIQRDLFPAIMKYIHETPDSASALLPFAFLGLLANYNKFEFQNPYGLRLADFVNEAPIQKVVRCIGSTCYSMRRHYIDVQEDLPEGWSLSSTLSFIGLGRGNKAVKKPVYDAETAKKMFTTLPSEEAAVLLATYDFAHANKLFCVNLVKLGVETEPLPSSDAITASNPASTAPAAPASQAKEPQESPFASYISLSSYLLQHAYLSHRTSYYAHLSLMVFRLLVEDPAICKRLCSADSLTSVRLCRQRPPHLPLVKAERVLAAHLLDTMVDGITHNLRRRLDVSLYTQCVGIVLRLLSYLSRTRTRVTYHWGELFRSLLSLLRFMAQYVADLKDLANIDTLAELTVNVLALALSAGEAFLPSPAAYDDLFYKVVETGDTLEKFRQLYQLDSRKSSINTLVDVSAHYKSLLAEGGEAAASKSGISKRGNLTALQVAETIKQGYETLSIQTNEGLDMWEQYREADERSLLKKAARSAVGDVRILLERA</sequence>
<feature type="compositionally biased region" description="Low complexity" evidence="5">
    <location>
        <begin position="346"/>
        <end position="364"/>
    </location>
</feature>
<proteinExistence type="predicted"/>
<accession>A0A0F8B484</accession>
<keyword evidence="2" id="KW-0812">Transmembrane</keyword>
<keyword evidence="3" id="KW-1133">Transmembrane helix</keyword>
<dbReference type="GO" id="GO:0016020">
    <property type="term" value="C:membrane"/>
    <property type="evidence" value="ECO:0007669"/>
    <property type="project" value="UniProtKB-SubCell"/>
</dbReference>
<evidence type="ECO:0000256" key="2">
    <source>
        <dbReference type="ARBA" id="ARBA00022692"/>
    </source>
</evidence>
<dbReference type="Proteomes" id="UP000034841">
    <property type="component" value="Unassembled WGS sequence"/>
</dbReference>
<reference evidence="7 8" key="1">
    <citation type="submission" date="2015-04" db="EMBL/GenBank/DDBJ databases">
        <title>Genome sequence of Ceratocystis platani, a major pathogen of plane trees.</title>
        <authorList>
            <person name="Belbahri L."/>
        </authorList>
    </citation>
    <scope>NUCLEOTIDE SEQUENCE [LARGE SCALE GENOMIC DNA]</scope>
    <source>
        <strain evidence="7 8">CFO</strain>
    </source>
</reference>
<keyword evidence="8" id="KW-1185">Reference proteome</keyword>
<dbReference type="OrthoDB" id="2012278at2759"/>
<name>A0A0F8B484_CERFI</name>
<evidence type="ECO:0000256" key="3">
    <source>
        <dbReference type="ARBA" id="ARBA00022989"/>
    </source>
</evidence>
<dbReference type="Pfam" id="PF08427">
    <property type="entry name" value="ARMH3_C"/>
    <property type="match status" value="1"/>
</dbReference>
<evidence type="ECO:0000259" key="6">
    <source>
        <dbReference type="SMART" id="SM01158"/>
    </source>
</evidence>
<comment type="subcellular location">
    <subcellularLocation>
        <location evidence="1">Membrane</location>
    </subcellularLocation>
</comment>
<dbReference type="InterPro" id="IPR013636">
    <property type="entry name" value="ARMH3_C"/>
</dbReference>
<dbReference type="SMART" id="SM01158">
    <property type="entry name" value="DUF1741"/>
    <property type="match status" value="1"/>
</dbReference>
<dbReference type="AlphaFoldDB" id="A0A0F8B484"/>
<dbReference type="PANTHER" id="PTHR13608:SF3">
    <property type="entry name" value="ARMADILLO-LIKE HELICAL DOMAIN-CONTAINING PROTEIN 3"/>
    <property type="match status" value="1"/>
</dbReference>
<keyword evidence="4" id="KW-0472">Membrane</keyword>
<dbReference type="InterPro" id="IPR039868">
    <property type="entry name" value="ARMD3-like"/>
</dbReference>
<gene>
    <name evidence="7" type="ORF">CFO_g1055</name>
</gene>
<protein>
    <recommendedName>
        <fullName evidence="6">Armadillo-like helical domain-containing protein</fullName>
    </recommendedName>
</protein>
<dbReference type="EMBL" id="LBBL01000035">
    <property type="protein sequence ID" value="KKF96591.1"/>
    <property type="molecule type" value="Genomic_DNA"/>
</dbReference>
<evidence type="ECO:0000256" key="4">
    <source>
        <dbReference type="ARBA" id="ARBA00023136"/>
    </source>
</evidence>
<evidence type="ECO:0000313" key="7">
    <source>
        <dbReference type="EMBL" id="KKF96591.1"/>
    </source>
</evidence>
<dbReference type="PANTHER" id="PTHR13608">
    <property type="entry name" value="ARMADILLO-LIKE HELICAL DOMAIN-CONTAINING PROTEIN 3"/>
    <property type="match status" value="1"/>
</dbReference>
<organism evidence="7 8">
    <name type="scientific">Ceratocystis fimbriata f. sp. platani</name>
    <dbReference type="NCBI Taxonomy" id="88771"/>
    <lineage>
        <taxon>Eukaryota</taxon>
        <taxon>Fungi</taxon>
        <taxon>Dikarya</taxon>
        <taxon>Ascomycota</taxon>
        <taxon>Pezizomycotina</taxon>
        <taxon>Sordariomycetes</taxon>
        <taxon>Hypocreomycetidae</taxon>
        <taxon>Microascales</taxon>
        <taxon>Ceratocystidaceae</taxon>
        <taxon>Ceratocystis</taxon>
    </lineage>
</organism>
<evidence type="ECO:0000313" key="8">
    <source>
        <dbReference type="Proteomes" id="UP000034841"/>
    </source>
</evidence>
<comment type="caution">
    <text evidence="7">The sequence shown here is derived from an EMBL/GenBank/DDBJ whole genome shotgun (WGS) entry which is preliminary data.</text>
</comment>
<evidence type="ECO:0000256" key="1">
    <source>
        <dbReference type="ARBA" id="ARBA00004370"/>
    </source>
</evidence>
<feature type="region of interest" description="Disordered" evidence="5">
    <location>
        <begin position="345"/>
        <end position="366"/>
    </location>
</feature>
<feature type="domain" description="Armadillo-like helical" evidence="6">
    <location>
        <begin position="436"/>
        <end position="666"/>
    </location>
</feature>
<evidence type="ECO:0000256" key="5">
    <source>
        <dbReference type="SAM" id="MobiDB-lite"/>
    </source>
</evidence>
<dbReference type="GO" id="GO:0005829">
    <property type="term" value="C:cytosol"/>
    <property type="evidence" value="ECO:0007669"/>
    <property type="project" value="TreeGrafter"/>
</dbReference>